<keyword evidence="4 6" id="KW-0443">Lipid metabolism</keyword>
<dbReference type="AlphaFoldDB" id="A0A251S5J6"/>
<dbReference type="InterPro" id="IPR016035">
    <property type="entry name" value="Acyl_Trfase/lysoPLipase"/>
</dbReference>
<dbReference type="Proteomes" id="UP000215914">
    <property type="component" value="Chromosome 15"/>
</dbReference>
<dbReference type="EMBL" id="MNCJ02000330">
    <property type="protein sequence ID" value="KAF5762950.1"/>
    <property type="molecule type" value="Genomic_DNA"/>
</dbReference>
<dbReference type="SUPFAM" id="SSF52151">
    <property type="entry name" value="FabD/lysophospholipase-like"/>
    <property type="match status" value="1"/>
</dbReference>
<reference evidence="8 10" key="1">
    <citation type="journal article" date="2017" name="Nature">
        <title>The sunflower genome provides insights into oil metabolism, flowering and Asterid evolution.</title>
        <authorList>
            <person name="Badouin H."/>
            <person name="Gouzy J."/>
            <person name="Grassa C.J."/>
            <person name="Murat F."/>
            <person name="Staton S.E."/>
            <person name="Cottret L."/>
            <person name="Lelandais-Briere C."/>
            <person name="Owens G.L."/>
            <person name="Carrere S."/>
            <person name="Mayjonade B."/>
            <person name="Legrand L."/>
            <person name="Gill N."/>
            <person name="Kane N.C."/>
            <person name="Bowers J.E."/>
            <person name="Hubner S."/>
            <person name="Bellec A."/>
            <person name="Berard A."/>
            <person name="Berges H."/>
            <person name="Blanchet N."/>
            <person name="Boniface M.C."/>
            <person name="Brunel D."/>
            <person name="Catrice O."/>
            <person name="Chaidir N."/>
            <person name="Claudel C."/>
            <person name="Donnadieu C."/>
            <person name="Faraut T."/>
            <person name="Fievet G."/>
            <person name="Helmstetter N."/>
            <person name="King M."/>
            <person name="Knapp S.J."/>
            <person name="Lai Z."/>
            <person name="Le Paslier M.C."/>
            <person name="Lippi Y."/>
            <person name="Lorenzon L."/>
            <person name="Mandel J.R."/>
            <person name="Marage G."/>
            <person name="Marchand G."/>
            <person name="Marquand E."/>
            <person name="Bret-Mestries E."/>
            <person name="Morien E."/>
            <person name="Nambeesan S."/>
            <person name="Nguyen T."/>
            <person name="Pegot-Espagnet P."/>
            <person name="Pouilly N."/>
            <person name="Raftis F."/>
            <person name="Sallet E."/>
            <person name="Schiex T."/>
            <person name="Thomas J."/>
            <person name="Vandecasteele C."/>
            <person name="Vares D."/>
            <person name="Vear F."/>
            <person name="Vautrin S."/>
            <person name="Crespi M."/>
            <person name="Mangin B."/>
            <person name="Burke J.M."/>
            <person name="Salse J."/>
            <person name="Munos S."/>
            <person name="Vincourt P."/>
            <person name="Rieseberg L.H."/>
            <person name="Langlade N.B."/>
        </authorList>
    </citation>
    <scope>NUCLEOTIDE SEQUENCE [LARGE SCALE GENOMIC DNA]</scope>
    <source>
        <strain evidence="10">cv. SF193</strain>
        <tissue evidence="8">Leaves</tissue>
    </source>
</reference>
<evidence type="ECO:0000256" key="6">
    <source>
        <dbReference type="RuleBase" id="RU361262"/>
    </source>
</evidence>
<evidence type="ECO:0000256" key="5">
    <source>
        <dbReference type="PROSITE-ProRule" id="PRU01161"/>
    </source>
</evidence>
<dbReference type="GO" id="GO:0016042">
    <property type="term" value="P:lipid catabolic process"/>
    <property type="evidence" value="ECO:0007669"/>
    <property type="project" value="UniProtKB-KW"/>
</dbReference>
<keyword evidence="2 6" id="KW-0378">Hydrolase</keyword>
<dbReference type="PANTHER" id="PTHR32241">
    <property type="entry name" value="PATATIN-LIKE PROTEIN 6"/>
    <property type="match status" value="1"/>
</dbReference>
<dbReference type="GO" id="GO:0016787">
    <property type="term" value="F:hydrolase activity"/>
    <property type="evidence" value="ECO:0007669"/>
    <property type="project" value="UniProtKB-KW"/>
</dbReference>
<reference evidence="8" key="3">
    <citation type="submission" date="2020-06" db="EMBL/GenBank/DDBJ databases">
        <title>Helianthus annuus Genome sequencing and assembly Release 2.</title>
        <authorList>
            <person name="Gouzy J."/>
            <person name="Langlade N."/>
            <person name="Munos S."/>
        </authorList>
    </citation>
    <scope>NUCLEOTIDE SEQUENCE</scope>
    <source>
        <tissue evidence="8">Leaves</tissue>
    </source>
</reference>
<evidence type="ECO:0000259" key="7">
    <source>
        <dbReference type="PROSITE" id="PS51635"/>
    </source>
</evidence>
<dbReference type="EC" id="3.1.1.-" evidence="6"/>
<feature type="short sequence motif" description="DGA/G" evidence="5">
    <location>
        <begin position="219"/>
        <end position="221"/>
    </location>
</feature>
<reference evidence="9" key="2">
    <citation type="submission" date="2017-02" db="EMBL/GenBank/DDBJ databases">
        <title>Sunflower complete genome.</title>
        <authorList>
            <person name="Langlade N."/>
            <person name="Munos S."/>
        </authorList>
    </citation>
    <scope>NUCLEOTIDE SEQUENCE [LARGE SCALE GENOMIC DNA]</scope>
    <source>
        <tissue evidence="9">Leaves</tissue>
    </source>
</reference>
<keyword evidence="10" id="KW-1185">Reference proteome</keyword>
<dbReference type="InParanoid" id="A0A251S5J6"/>
<dbReference type="InterPro" id="IPR002641">
    <property type="entry name" value="PNPLA_dom"/>
</dbReference>
<accession>A0A251S5J6</accession>
<evidence type="ECO:0000256" key="3">
    <source>
        <dbReference type="ARBA" id="ARBA00022963"/>
    </source>
</evidence>
<comment type="domain">
    <text evidence="6">The nitrogen atoms of the two glycine residues in the GGXR motif define the oxyanion hole, and stabilize the oxyanion that forms during the nucleophilic attack by the catalytic serine during substrate cleavage.</text>
</comment>
<dbReference type="Pfam" id="PF01734">
    <property type="entry name" value="Patatin"/>
    <property type="match status" value="1"/>
</dbReference>
<gene>
    <name evidence="9" type="primary">PLP9</name>
    <name evidence="9" type="ORF">HannXRQ_Chr15g0466701</name>
    <name evidence="8" type="ORF">HanXRQr2_Chr15g0674661</name>
</gene>
<comment type="caution">
    <text evidence="5">Lacks conserved residue(s) required for the propagation of feature annotation.</text>
</comment>
<feature type="domain" description="PNPLA" evidence="7">
    <location>
        <begin position="31"/>
        <end position="232"/>
    </location>
</feature>
<evidence type="ECO:0000313" key="8">
    <source>
        <dbReference type="EMBL" id="KAF5762950.1"/>
    </source>
</evidence>
<dbReference type="GO" id="GO:0016740">
    <property type="term" value="F:transferase activity"/>
    <property type="evidence" value="ECO:0007669"/>
    <property type="project" value="UniProtKB-KW"/>
</dbReference>
<organism evidence="9 10">
    <name type="scientific">Helianthus annuus</name>
    <name type="common">Common sunflower</name>
    <dbReference type="NCBI Taxonomy" id="4232"/>
    <lineage>
        <taxon>Eukaryota</taxon>
        <taxon>Viridiplantae</taxon>
        <taxon>Streptophyta</taxon>
        <taxon>Embryophyta</taxon>
        <taxon>Tracheophyta</taxon>
        <taxon>Spermatophyta</taxon>
        <taxon>Magnoliopsida</taxon>
        <taxon>eudicotyledons</taxon>
        <taxon>Gunneridae</taxon>
        <taxon>Pentapetalae</taxon>
        <taxon>asterids</taxon>
        <taxon>campanulids</taxon>
        <taxon>Asterales</taxon>
        <taxon>Asteraceae</taxon>
        <taxon>Asteroideae</taxon>
        <taxon>Heliantheae alliance</taxon>
        <taxon>Heliantheae</taxon>
        <taxon>Helianthus</taxon>
    </lineage>
</organism>
<protein>
    <recommendedName>
        <fullName evidence="6">Patatin</fullName>
        <ecNumber evidence="6">3.1.1.-</ecNumber>
    </recommendedName>
</protein>
<keyword evidence="8" id="KW-0808">Transferase</keyword>
<dbReference type="PROSITE" id="PS51635">
    <property type="entry name" value="PNPLA"/>
    <property type="match status" value="1"/>
</dbReference>
<dbReference type="Gramene" id="mRNA:HanXRQr2_Chr15g0674661">
    <property type="protein sequence ID" value="mRNA:HanXRQr2_Chr15g0674661"/>
    <property type="gene ID" value="HanXRQr2_Chr15g0674661"/>
</dbReference>
<dbReference type="OMA" id="SYDFDLW"/>
<evidence type="ECO:0000256" key="1">
    <source>
        <dbReference type="ARBA" id="ARBA00010240"/>
    </source>
</evidence>
<dbReference type="STRING" id="4232.A0A251S5J6"/>
<dbReference type="Gene3D" id="3.40.1090.10">
    <property type="entry name" value="Cytosolic phospholipase A2 catalytic domain"/>
    <property type="match status" value="1"/>
</dbReference>
<dbReference type="FunCoup" id="A0A251S5J6">
    <property type="interactions" value="361"/>
</dbReference>
<dbReference type="EMBL" id="CM007904">
    <property type="protein sequence ID" value="OTF93938.1"/>
    <property type="molecule type" value="Genomic_DNA"/>
</dbReference>
<evidence type="ECO:0000256" key="2">
    <source>
        <dbReference type="ARBA" id="ARBA00022801"/>
    </source>
</evidence>
<evidence type="ECO:0000313" key="10">
    <source>
        <dbReference type="Proteomes" id="UP000215914"/>
    </source>
</evidence>
<evidence type="ECO:0000313" key="9">
    <source>
        <dbReference type="EMBL" id="OTF93938.1"/>
    </source>
</evidence>
<dbReference type="PANTHER" id="PTHR32241:SF13">
    <property type="entry name" value="INACTIVE PATATIN-LIKE PROTEIN 9-RELATED"/>
    <property type="match status" value="1"/>
</dbReference>
<dbReference type="OrthoDB" id="630895at2759"/>
<sequence length="384" mass="41885">MEISRVTLEIFSKLEKKWLSHCEGNKKTRVLSIDGGGTSTTVSGASLIHLEEQIQAKTGDSNARIVDFFDIIAGTGVGAVLAVMINADDGNGRPLFTAREAVKFVTERRNELFKEVSVGFFRRKRMFSGKSMEKVLKQVLTREDGKVLTLKDTCKPLLVPCFDLKSSAPFVFSRADACESASFDFELWSVIRATSGDPSMLKPFTLCSVDAKTSCLAVDGGLVMNNPTAIAVTHALHNKREFPSLTGVEDLVVISIGNGSLSGSPHRKINRHGECRMSSVVDIALDGVSDTVDQMLSNAFCWNPTNYVRIQSNCYINGSVGPTMEEVLTERGVESLPFGAKRLLTETNGQRIESFVKRLVASRRSSLPPSPCKDNAVTPLVNGR</sequence>
<comment type="similarity">
    <text evidence="1 6">Belongs to the patatin family.</text>
</comment>
<proteinExistence type="inferred from homology"/>
<evidence type="ECO:0000256" key="4">
    <source>
        <dbReference type="ARBA" id="ARBA00023098"/>
    </source>
</evidence>
<comment type="function">
    <text evidence="6">Lipolytic acyl hydrolase (LAH).</text>
</comment>
<keyword evidence="3 6" id="KW-0442">Lipid degradation</keyword>
<name>A0A251S5J6_HELAN</name>
<dbReference type="CDD" id="cd07199">
    <property type="entry name" value="Pat17_PNPLA8_PNPLA9_like"/>
    <property type="match status" value="1"/>
</dbReference>